<keyword evidence="3" id="KW-1185">Reference proteome</keyword>
<feature type="region of interest" description="Disordered" evidence="1">
    <location>
        <begin position="1"/>
        <end position="24"/>
    </location>
</feature>
<evidence type="ECO:0008006" key="4">
    <source>
        <dbReference type="Google" id="ProtNLM"/>
    </source>
</evidence>
<dbReference type="Gene3D" id="1.10.10.10">
    <property type="entry name" value="Winged helix-like DNA-binding domain superfamily/Winged helix DNA-binding domain"/>
    <property type="match status" value="1"/>
</dbReference>
<feature type="compositionally biased region" description="Basic residues" evidence="1">
    <location>
        <begin position="15"/>
        <end position="24"/>
    </location>
</feature>
<evidence type="ECO:0000256" key="1">
    <source>
        <dbReference type="SAM" id="MobiDB-lite"/>
    </source>
</evidence>
<comment type="caution">
    <text evidence="2">The sequence shown here is derived from an EMBL/GenBank/DDBJ whole genome shotgun (WGS) entry which is preliminary data.</text>
</comment>
<dbReference type="InterPro" id="IPR036390">
    <property type="entry name" value="WH_DNA-bd_sf"/>
</dbReference>
<dbReference type="EMBL" id="BOPG01000085">
    <property type="protein sequence ID" value="GIJ63021.1"/>
    <property type="molecule type" value="Genomic_DNA"/>
</dbReference>
<gene>
    <name evidence="2" type="ORF">Vau01_105370</name>
</gene>
<dbReference type="SUPFAM" id="SSF46785">
    <property type="entry name" value="Winged helix' DNA-binding domain"/>
    <property type="match status" value="1"/>
</dbReference>
<name>A0A8J3ZK74_9ACTN</name>
<dbReference type="Proteomes" id="UP000612585">
    <property type="component" value="Unassembled WGS sequence"/>
</dbReference>
<accession>A0A8J3ZK74</accession>
<proteinExistence type="predicted"/>
<reference evidence="2" key="1">
    <citation type="submission" date="2021-01" db="EMBL/GenBank/DDBJ databases">
        <title>Whole genome shotgun sequence of Virgisporangium aurantiacum NBRC 16421.</title>
        <authorList>
            <person name="Komaki H."/>
            <person name="Tamura T."/>
        </authorList>
    </citation>
    <scope>NUCLEOTIDE SEQUENCE</scope>
    <source>
        <strain evidence="2">NBRC 16421</strain>
    </source>
</reference>
<dbReference type="AlphaFoldDB" id="A0A8J3ZK74"/>
<protein>
    <recommendedName>
        <fullName evidence="4">HTH marR-type domain-containing protein</fullName>
    </recommendedName>
</protein>
<evidence type="ECO:0000313" key="3">
    <source>
        <dbReference type="Proteomes" id="UP000612585"/>
    </source>
</evidence>
<organism evidence="2 3">
    <name type="scientific">Virgisporangium aurantiacum</name>
    <dbReference type="NCBI Taxonomy" id="175570"/>
    <lineage>
        <taxon>Bacteria</taxon>
        <taxon>Bacillati</taxon>
        <taxon>Actinomycetota</taxon>
        <taxon>Actinomycetes</taxon>
        <taxon>Micromonosporales</taxon>
        <taxon>Micromonosporaceae</taxon>
        <taxon>Virgisporangium</taxon>
    </lineage>
</organism>
<evidence type="ECO:0000313" key="2">
    <source>
        <dbReference type="EMBL" id="GIJ63021.1"/>
    </source>
</evidence>
<feature type="compositionally biased region" description="Low complexity" evidence="1">
    <location>
        <begin position="1"/>
        <end position="13"/>
    </location>
</feature>
<dbReference type="InterPro" id="IPR036388">
    <property type="entry name" value="WH-like_DNA-bd_sf"/>
</dbReference>
<sequence length="80" mass="9191">MEPASRGPRSGGRAARGRRDRLRGRRLRAHAVELTDAGRKLFHDAEKEAIRVNDQLLAHLSAKEQEQLRHLLRRFTTPDD</sequence>